<evidence type="ECO:0000313" key="1">
    <source>
        <dbReference type="EMBL" id="EGG25096.1"/>
    </source>
</evidence>
<evidence type="ECO:0000313" key="2">
    <source>
        <dbReference type="Proteomes" id="UP000007797"/>
    </source>
</evidence>
<dbReference type="Proteomes" id="UP000007797">
    <property type="component" value="Unassembled WGS sequence"/>
</dbReference>
<dbReference type="GeneID" id="14877428"/>
<organism evidence="1 2">
    <name type="scientific">Cavenderia fasciculata</name>
    <name type="common">Slime mold</name>
    <name type="synonym">Dictyostelium fasciculatum</name>
    <dbReference type="NCBI Taxonomy" id="261658"/>
    <lineage>
        <taxon>Eukaryota</taxon>
        <taxon>Amoebozoa</taxon>
        <taxon>Evosea</taxon>
        <taxon>Eumycetozoa</taxon>
        <taxon>Dictyostelia</taxon>
        <taxon>Acytosteliales</taxon>
        <taxon>Cavenderiaceae</taxon>
        <taxon>Cavenderia</taxon>
    </lineage>
</organism>
<proteinExistence type="predicted"/>
<dbReference type="AlphaFoldDB" id="F4PHB2"/>
<protein>
    <submittedName>
        <fullName evidence="1">Uncharacterized protein</fullName>
    </submittedName>
</protein>
<keyword evidence="2" id="KW-1185">Reference proteome</keyword>
<accession>F4PHB2</accession>
<dbReference type="EMBL" id="GL883006">
    <property type="protein sequence ID" value="EGG25096.1"/>
    <property type="molecule type" value="Genomic_DNA"/>
</dbReference>
<dbReference type="RefSeq" id="XP_004362947.1">
    <property type="nucleotide sequence ID" value="XM_004362890.1"/>
</dbReference>
<name>F4PHB2_CACFS</name>
<reference evidence="2" key="1">
    <citation type="journal article" date="2011" name="Genome Res.">
        <title>Phylogeny-wide analysis of social amoeba genomes highlights ancient origins for complex intercellular communication.</title>
        <authorList>
            <person name="Heidel A.J."/>
            <person name="Lawal H.M."/>
            <person name="Felder M."/>
            <person name="Schilde C."/>
            <person name="Helps N.R."/>
            <person name="Tunggal B."/>
            <person name="Rivero F."/>
            <person name="John U."/>
            <person name="Schleicher M."/>
            <person name="Eichinger L."/>
            <person name="Platzer M."/>
            <person name="Noegel A.A."/>
            <person name="Schaap P."/>
            <person name="Gloeckner G."/>
        </authorList>
    </citation>
    <scope>NUCLEOTIDE SEQUENCE [LARGE SCALE GENOMIC DNA]</scope>
    <source>
        <strain evidence="2">SH3</strain>
    </source>
</reference>
<gene>
    <name evidence="1" type="ORF">DFA_03342</name>
</gene>
<dbReference type="KEGG" id="dfa:DFA_03342"/>
<sequence>MIRGITTTSSTYIEKEGGVREESDDRMAGVFGMGVLGMGENVLVWFPMHSCVDRIYVASISSNLSYYRLIPIMYLSMFQCLDNNNK</sequence>